<keyword evidence="4" id="KW-0804">Transcription</keyword>
<feature type="domain" description="RNA polymerase sigma-70 region 2" evidence="6">
    <location>
        <begin position="15"/>
        <end position="85"/>
    </location>
</feature>
<evidence type="ECO:0000256" key="1">
    <source>
        <dbReference type="ARBA" id="ARBA00023015"/>
    </source>
</evidence>
<dbReference type="SUPFAM" id="SSF88946">
    <property type="entry name" value="Sigma2 domain of RNA polymerase sigma factors"/>
    <property type="match status" value="1"/>
</dbReference>
<evidence type="ECO:0008006" key="10">
    <source>
        <dbReference type="Google" id="ProtNLM"/>
    </source>
</evidence>
<dbReference type="InterPro" id="IPR007624">
    <property type="entry name" value="RNA_pol_sigma70_r3"/>
</dbReference>
<dbReference type="InterPro" id="IPR013325">
    <property type="entry name" value="RNA_pol_sigma_r2"/>
</dbReference>
<dbReference type="Pfam" id="PF04542">
    <property type="entry name" value="Sigma70_r2"/>
    <property type="match status" value="1"/>
</dbReference>
<feature type="domain" description="RNA polymerase sigma-70 region 4" evidence="7">
    <location>
        <begin position="184"/>
        <end position="233"/>
    </location>
</feature>
<dbReference type="GO" id="GO:0016987">
    <property type="term" value="F:sigma factor activity"/>
    <property type="evidence" value="ECO:0007669"/>
    <property type="project" value="UniProtKB-KW"/>
</dbReference>
<evidence type="ECO:0000256" key="3">
    <source>
        <dbReference type="ARBA" id="ARBA00023125"/>
    </source>
</evidence>
<evidence type="ECO:0000256" key="4">
    <source>
        <dbReference type="ARBA" id="ARBA00023163"/>
    </source>
</evidence>
<dbReference type="Gene3D" id="1.10.1740.10">
    <property type="match status" value="1"/>
</dbReference>
<evidence type="ECO:0000259" key="7">
    <source>
        <dbReference type="Pfam" id="PF04545"/>
    </source>
</evidence>
<name>A0A1P8KED5_9BURK</name>
<dbReference type="Gene3D" id="1.20.140.160">
    <property type="match status" value="1"/>
</dbReference>
<proteinExistence type="predicted"/>
<organism evidence="8 9">
    <name type="scientific">Rhodoferax saidenbachensis</name>
    <dbReference type="NCBI Taxonomy" id="1484693"/>
    <lineage>
        <taxon>Bacteria</taxon>
        <taxon>Pseudomonadati</taxon>
        <taxon>Pseudomonadota</taxon>
        <taxon>Betaproteobacteria</taxon>
        <taxon>Burkholderiales</taxon>
        <taxon>Comamonadaceae</taxon>
        <taxon>Rhodoferax</taxon>
    </lineage>
</organism>
<dbReference type="NCBIfam" id="TIGR02479">
    <property type="entry name" value="FliA_WhiG"/>
    <property type="match status" value="1"/>
</dbReference>
<dbReference type="RefSeq" id="WP_051391752.1">
    <property type="nucleotide sequence ID" value="NZ_CP019239.1"/>
</dbReference>
<dbReference type="EMBL" id="CP019239">
    <property type="protein sequence ID" value="APW44342.1"/>
    <property type="molecule type" value="Genomic_DNA"/>
</dbReference>
<dbReference type="InterPro" id="IPR014284">
    <property type="entry name" value="RNA_pol_sigma-70_dom"/>
</dbReference>
<evidence type="ECO:0000313" key="8">
    <source>
        <dbReference type="EMBL" id="APW44342.1"/>
    </source>
</evidence>
<dbReference type="InterPro" id="IPR007630">
    <property type="entry name" value="RNA_pol_sigma70_r4"/>
</dbReference>
<keyword evidence="2" id="KW-0731">Sigma factor</keyword>
<keyword evidence="1" id="KW-0805">Transcription regulation</keyword>
<evidence type="ECO:0000313" key="9">
    <source>
        <dbReference type="Proteomes" id="UP000186110"/>
    </source>
</evidence>
<dbReference type="GO" id="GO:0003899">
    <property type="term" value="F:DNA-directed RNA polymerase activity"/>
    <property type="evidence" value="ECO:0007669"/>
    <property type="project" value="InterPro"/>
</dbReference>
<dbReference type="GO" id="GO:0006352">
    <property type="term" value="P:DNA-templated transcription initiation"/>
    <property type="evidence" value="ECO:0007669"/>
    <property type="project" value="InterPro"/>
</dbReference>
<dbReference type="eggNOG" id="COG1191">
    <property type="taxonomic scope" value="Bacteria"/>
</dbReference>
<evidence type="ECO:0000259" key="6">
    <source>
        <dbReference type="Pfam" id="PF04542"/>
    </source>
</evidence>
<keyword evidence="3" id="KW-0238">DNA-binding</keyword>
<dbReference type="NCBIfam" id="TIGR02937">
    <property type="entry name" value="sigma70-ECF"/>
    <property type="match status" value="1"/>
</dbReference>
<evidence type="ECO:0000256" key="2">
    <source>
        <dbReference type="ARBA" id="ARBA00023082"/>
    </source>
</evidence>
<keyword evidence="9" id="KW-1185">Reference proteome</keyword>
<dbReference type="KEGG" id="rsb:RS694_18655"/>
<dbReference type="AlphaFoldDB" id="A0A1P8KED5"/>
<dbReference type="InterPro" id="IPR013324">
    <property type="entry name" value="RNA_pol_sigma_r3/r4-like"/>
</dbReference>
<sequence>MPKHLTALDAKQHPLIEAQIRLVERIAYGMARRLPVSVDRADLVQDGLLGLSEAILRWTHQTNGAHFENYMALRAHGAMLDGLRTLDHGSRKVRRDMRRIELAIQHLEHQHGRAPREQEVAQLLDMPLREYQSTLQEAHGYLLISLDDIGGDNAEAYLDQCIAENADPLVVLERSALRQALAMAITRLPAQKQELLTLYYEKGLKMHEIGKALRLTEARISQLHTQTIAQLRAVIVEGTMATLLKPRSKRREATLAT</sequence>
<dbReference type="InterPro" id="IPR000943">
    <property type="entry name" value="RNA_pol_sigma70"/>
</dbReference>
<reference evidence="8 9" key="1">
    <citation type="submission" date="2017-01" db="EMBL/GenBank/DDBJ databases">
        <authorList>
            <person name="Mah S.A."/>
            <person name="Swanson W.J."/>
            <person name="Moy G.W."/>
            <person name="Vacquier V.D."/>
        </authorList>
    </citation>
    <scope>NUCLEOTIDE SEQUENCE [LARGE SCALE GENOMIC DNA]</scope>
    <source>
        <strain evidence="8 9">DSM 22694</strain>
    </source>
</reference>
<dbReference type="Pfam" id="PF04539">
    <property type="entry name" value="Sigma70_r3"/>
    <property type="match status" value="1"/>
</dbReference>
<evidence type="ECO:0000259" key="5">
    <source>
        <dbReference type="Pfam" id="PF04539"/>
    </source>
</evidence>
<protein>
    <recommendedName>
        <fullName evidence="10">FliA/WhiG family RNA polymerase sigma factor</fullName>
    </recommendedName>
</protein>
<dbReference type="PANTHER" id="PTHR30385">
    <property type="entry name" value="SIGMA FACTOR F FLAGELLAR"/>
    <property type="match status" value="1"/>
</dbReference>
<dbReference type="InterPro" id="IPR012845">
    <property type="entry name" value="RNA_pol_sigma_FliA_WhiG"/>
</dbReference>
<accession>A0A1P8KED5</accession>
<feature type="domain" description="RNA polymerase sigma-70 region 3" evidence="5">
    <location>
        <begin position="98"/>
        <end position="149"/>
    </location>
</feature>
<dbReference type="Pfam" id="PF04545">
    <property type="entry name" value="Sigma70_r4"/>
    <property type="match status" value="1"/>
</dbReference>
<dbReference type="Proteomes" id="UP000186110">
    <property type="component" value="Chromosome"/>
</dbReference>
<gene>
    <name evidence="8" type="ORF">RS694_18655</name>
</gene>
<dbReference type="GO" id="GO:0003677">
    <property type="term" value="F:DNA binding"/>
    <property type="evidence" value="ECO:0007669"/>
    <property type="project" value="UniProtKB-KW"/>
</dbReference>
<dbReference type="PRINTS" id="PR00046">
    <property type="entry name" value="SIGMA70FCT"/>
</dbReference>
<dbReference type="InterPro" id="IPR007627">
    <property type="entry name" value="RNA_pol_sigma70_r2"/>
</dbReference>
<dbReference type="STRING" id="1484693.RS694_18655"/>
<dbReference type="PANTHER" id="PTHR30385:SF7">
    <property type="entry name" value="RNA POLYMERASE SIGMA FACTOR FLIA"/>
    <property type="match status" value="1"/>
</dbReference>
<dbReference type="SUPFAM" id="SSF88659">
    <property type="entry name" value="Sigma3 and sigma4 domains of RNA polymerase sigma factors"/>
    <property type="match status" value="2"/>
</dbReference>